<dbReference type="CDD" id="cd19365">
    <property type="entry name" value="TenA_C-like"/>
    <property type="match status" value="1"/>
</dbReference>
<dbReference type="PANTHER" id="PTHR43198">
    <property type="entry name" value="BIFUNCTIONAL TH2 PROTEIN"/>
    <property type="match status" value="1"/>
</dbReference>
<gene>
    <name evidence="2" type="ORF">QTG54_002202</name>
</gene>
<dbReference type="Gene3D" id="1.20.910.10">
    <property type="entry name" value="Heme oxygenase-like"/>
    <property type="match status" value="1"/>
</dbReference>
<evidence type="ECO:0000259" key="1">
    <source>
        <dbReference type="Pfam" id="PF03070"/>
    </source>
</evidence>
<keyword evidence="2" id="KW-0378">Hydrolase</keyword>
<dbReference type="Pfam" id="PF03070">
    <property type="entry name" value="TENA_THI-4"/>
    <property type="match status" value="1"/>
</dbReference>
<dbReference type="InterPro" id="IPR004305">
    <property type="entry name" value="Thiaminase-2/PQQC"/>
</dbReference>
<reference evidence="2" key="1">
    <citation type="submission" date="2023-06" db="EMBL/GenBank/DDBJ databases">
        <title>Survivors Of The Sea: Transcriptome response of Skeletonema marinoi to long-term dormancy.</title>
        <authorList>
            <person name="Pinder M.I.M."/>
            <person name="Kourtchenko O."/>
            <person name="Robertson E.K."/>
            <person name="Larsson T."/>
            <person name="Maumus F."/>
            <person name="Osuna-Cruz C.M."/>
            <person name="Vancaester E."/>
            <person name="Stenow R."/>
            <person name="Vandepoele K."/>
            <person name="Ploug H."/>
            <person name="Bruchert V."/>
            <person name="Godhe A."/>
            <person name="Topel M."/>
        </authorList>
    </citation>
    <scope>NUCLEOTIDE SEQUENCE</scope>
    <source>
        <strain evidence="2">R05AC</strain>
    </source>
</reference>
<dbReference type="GO" id="GO:0050334">
    <property type="term" value="F:thiaminase activity"/>
    <property type="evidence" value="ECO:0007669"/>
    <property type="project" value="UniProtKB-EC"/>
</dbReference>
<dbReference type="GO" id="GO:0005829">
    <property type="term" value="C:cytosol"/>
    <property type="evidence" value="ECO:0007669"/>
    <property type="project" value="TreeGrafter"/>
</dbReference>
<dbReference type="EC" id="3.5.99.2" evidence="2"/>
<protein>
    <submittedName>
        <fullName evidence="2">Aminopyrimidine aminohydrolase</fullName>
        <ecNumber evidence="2">3.5.99.2</ecNumber>
    </submittedName>
</protein>
<evidence type="ECO:0000313" key="3">
    <source>
        <dbReference type="Proteomes" id="UP001224775"/>
    </source>
</evidence>
<dbReference type="EMBL" id="JATAAI010000003">
    <property type="protein sequence ID" value="KAK1746858.1"/>
    <property type="molecule type" value="Genomic_DNA"/>
</dbReference>
<organism evidence="2 3">
    <name type="scientific">Skeletonema marinoi</name>
    <dbReference type="NCBI Taxonomy" id="267567"/>
    <lineage>
        <taxon>Eukaryota</taxon>
        <taxon>Sar</taxon>
        <taxon>Stramenopiles</taxon>
        <taxon>Ochrophyta</taxon>
        <taxon>Bacillariophyta</taxon>
        <taxon>Coscinodiscophyceae</taxon>
        <taxon>Thalassiosirophycidae</taxon>
        <taxon>Thalassiosirales</taxon>
        <taxon>Skeletonemataceae</taxon>
        <taxon>Skeletonema</taxon>
        <taxon>Skeletonema marinoi-dohrnii complex</taxon>
    </lineage>
</organism>
<dbReference type="GO" id="GO:0006772">
    <property type="term" value="P:thiamine metabolic process"/>
    <property type="evidence" value="ECO:0007669"/>
    <property type="project" value="UniProtKB-ARBA"/>
</dbReference>
<comment type="caution">
    <text evidence="2">The sequence shown here is derived from an EMBL/GenBank/DDBJ whole genome shotgun (WGS) entry which is preliminary data.</text>
</comment>
<name>A0AAD8YIF4_9STRA</name>
<accession>A0AAD8YIF4</accession>
<dbReference type="AlphaFoldDB" id="A0AAD8YIF4"/>
<dbReference type="InterPro" id="IPR050967">
    <property type="entry name" value="Thiamine_Salvage_TenA"/>
</dbReference>
<dbReference type="PANTHER" id="PTHR43198:SF2">
    <property type="entry name" value="SI:CH1073-67J19.1-RELATED"/>
    <property type="match status" value="1"/>
</dbReference>
<keyword evidence="3" id="KW-1185">Reference proteome</keyword>
<dbReference type="SUPFAM" id="SSF48613">
    <property type="entry name" value="Heme oxygenase-like"/>
    <property type="match status" value="1"/>
</dbReference>
<feature type="domain" description="Thiaminase-2/PQQC" evidence="1">
    <location>
        <begin position="11"/>
        <end position="225"/>
    </location>
</feature>
<evidence type="ECO:0000313" key="2">
    <source>
        <dbReference type="EMBL" id="KAK1746858.1"/>
    </source>
</evidence>
<proteinExistence type="predicted"/>
<dbReference type="InterPro" id="IPR016084">
    <property type="entry name" value="Haem_Oase-like_multi-hlx"/>
</dbReference>
<dbReference type="Proteomes" id="UP001224775">
    <property type="component" value="Unassembled WGS sequence"/>
</dbReference>
<sequence length="236" mass="27010">MAQSLWDAAADLIKVTETHPFLIAMVDGSLSEESFRYYAIQDALFLTDFASCLELLAAKMKIEMSDDDSTKEASIQRIKDLAVGIEEAEKELHRSFFAHWDIDASNATSMPNTLLYTSYMMRVVSTRPYAEGLAVLLPCFWVYMHIGNCMLKLREELDGKSTERRPAQFDAWIDMYSGEEFETEVKDYIAIVDKAAEGAGEETLSKMKEHFIMCCKLEYMFWTQAQTLMSWPDFQG</sequence>